<evidence type="ECO:0000313" key="3">
    <source>
        <dbReference type="Proteomes" id="UP000283868"/>
    </source>
</evidence>
<dbReference type="Proteomes" id="UP000283868">
    <property type="component" value="Unassembled WGS sequence"/>
</dbReference>
<organism evidence="2 3">
    <name type="scientific">Prevotella intermedia</name>
    <dbReference type="NCBI Taxonomy" id="28131"/>
    <lineage>
        <taxon>Bacteria</taxon>
        <taxon>Pseudomonadati</taxon>
        <taxon>Bacteroidota</taxon>
        <taxon>Bacteroidia</taxon>
        <taxon>Bacteroidales</taxon>
        <taxon>Prevotellaceae</taxon>
        <taxon>Prevotella</taxon>
    </lineage>
</organism>
<evidence type="ECO:0000256" key="1">
    <source>
        <dbReference type="SAM" id="SignalP"/>
    </source>
</evidence>
<dbReference type="GeneID" id="67366931"/>
<keyword evidence="3" id="KW-1185">Reference proteome</keyword>
<accession>A0A3R7XJP6</accession>
<dbReference type="AlphaFoldDB" id="A0A3R7XJP6"/>
<name>A0A3R7XJP6_PREIN</name>
<feature type="chain" id="PRO_5043188606" description="Lipoprotein" evidence="1">
    <location>
        <begin position="24"/>
        <end position="176"/>
    </location>
</feature>
<dbReference type="RefSeq" id="WP_124140517.1">
    <property type="nucleotide sequence ID" value="NZ_QXEM01000037.1"/>
</dbReference>
<evidence type="ECO:0008006" key="4">
    <source>
        <dbReference type="Google" id="ProtNLM"/>
    </source>
</evidence>
<protein>
    <recommendedName>
        <fullName evidence="4">Lipoprotein</fullName>
    </recommendedName>
</protein>
<sequence length="176" mass="19511">MKKHLFFSLVCLLGLSACSSEHIALDAMKVYDVVNSACKLNLSETDTQPDIYETNIVKPASLSLQLEGDGIVKGVLEDVKGNCAVRKIHVQIANDDNKIVLVVYHDKLEALADCICNYDVSFKMSRLSAGDYDLKIYFASPGMKYTEEDLMYNGRCKLEKGHTTKITLKQGALPEV</sequence>
<gene>
    <name evidence="2" type="ORF">D2S45_12175</name>
</gene>
<reference evidence="2 3" key="1">
    <citation type="submission" date="2018-08" db="EMBL/GenBank/DDBJ databases">
        <title>Comparative analysis of Prevotella intermedia strains.</title>
        <authorList>
            <person name="Moon J.-H."/>
            <person name="Lee J.-H."/>
        </authorList>
    </citation>
    <scope>NUCLEOTIDE SEQUENCE [LARGE SCALE GENOMIC DNA]</scope>
    <source>
        <strain evidence="2 3">ATCC 15033</strain>
    </source>
</reference>
<dbReference type="PROSITE" id="PS51257">
    <property type="entry name" value="PROKAR_LIPOPROTEIN"/>
    <property type="match status" value="1"/>
</dbReference>
<dbReference type="EMBL" id="QXEN01000037">
    <property type="protein sequence ID" value="RRF86298.1"/>
    <property type="molecule type" value="Genomic_DNA"/>
</dbReference>
<evidence type="ECO:0000313" key="2">
    <source>
        <dbReference type="EMBL" id="RRF86298.1"/>
    </source>
</evidence>
<keyword evidence="1" id="KW-0732">Signal</keyword>
<feature type="signal peptide" evidence="1">
    <location>
        <begin position="1"/>
        <end position="23"/>
    </location>
</feature>
<proteinExistence type="predicted"/>
<comment type="caution">
    <text evidence="2">The sequence shown here is derived from an EMBL/GenBank/DDBJ whole genome shotgun (WGS) entry which is preliminary data.</text>
</comment>